<accession>A0A2T3Q3R6</accession>
<dbReference type="Proteomes" id="UP000251647">
    <property type="component" value="Unassembled WGS sequence"/>
</dbReference>
<gene>
    <name evidence="1" type="ORF">NCTC11647_03984</name>
</gene>
<evidence type="ECO:0000313" key="1">
    <source>
        <dbReference type="EMBL" id="SPY45199.1"/>
    </source>
</evidence>
<dbReference type="EMBL" id="UATL01000006">
    <property type="protein sequence ID" value="SPY45199.1"/>
    <property type="molecule type" value="Genomic_DNA"/>
</dbReference>
<proteinExistence type="predicted"/>
<reference evidence="1 2" key="1">
    <citation type="submission" date="2018-06" db="EMBL/GenBank/DDBJ databases">
        <authorList>
            <consortium name="Pathogen Informatics"/>
            <person name="Doyle S."/>
        </authorList>
    </citation>
    <scope>NUCLEOTIDE SEQUENCE [LARGE SCALE GENOMIC DNA]</scope>
    <source>
        <strain evidence="1 2">NCTC11647</strain>
    </source>
</reference>
<evidence type="ECO:0000313" key="2">
    <source>
        <dbReference type="Proteomes" id="UP000251647"/>
    </source>
</evidence>
<sequence>MDNNLKRAKVRKARKTHKIVSDVLQPKRFLGSKLEAKQASFHKFIFNSTNDEFEKAIRIIIKDNDIFSLLSQSKSDVSEIFKTLMFSDEHISKTNVIQLYFGIFSREIDKLILFNDTRKIIEDQFIKGNYSEVESLLSELTRNVGQSIWAINLQFNLYTAKKEYSKIDTFLEYLKNENDNNLFNDVVRVSGWKLQTVDSKLILESMVRRSNKEFIAGKALDIAAFYSLLCLPTSLYEDVDLLCSIYWLQRLPLVDLFDNFCKIIENAIIEESLNEDDKALLLTLFNEIGINIKSIKISKIISYLNGNITNEFECEFDSQINNYYEGNYNKVIDELESNLHETKNIITKINMYAKSYIYTKIKPNGLPDLLKEIIDNIISIYSLNNTNQSADHLVDLSIKYSSLELSDHILISIIKSAPYYFPSRTKEKIIAKSSFLNIPLTPLSYNLRTPPSMYIKDDGTSLSPHLKLKKKAIDSIKSPSVITSCLVDEFYSLSPINKDAIELKVQYLLKNNLKYELLSFSATELINNPNANVCIPLEEICSDINNNSIYTIDSVICSFFYNHFSELDGSSLLNEVFEEYFFTLNVKRPSEIIYTNLSNKQVFVLNVISKVDVMDYLGCFDDDSDLKIERINILNKLVSHQYLNQSDIDMECKLIVDDIIIESEAAKFNDSKIYVDTRFILNKRKSDIESLMYKYHSHSKDGDDNLVMLEDRTILKGIKNEALTRLFKVLLIEYMDNKEIGLDKNLSSEIRHGFFSNLMCSNLQKRQLITELDEKGFYKSNEYWREYYKIVHDSILDDIDDILIKFSNDFNSLIELAEQWMKTSLNDDEPNRIFTFNFETTDFDRVRAVLDNQGTAEQVSNEIFNVFNNKLLICLEKIKIKLNEVFMEEVDRLFSKLIDDINLCKHGTALTDLFDEIRLANTEVKEDVRTVCEWFSIRNNTDVDSFEISKTVQLAERYFHQISNVNINVDINIKKNFLVDGSHLYALVLTFINCFNNCFKHSSSCAKSIDVLIDENNKDSGFIINIRNKIDDKTKEILLEGKLDIIIKQLIDMNNHDLLVNEGGSGLYKSLHDLKMIDINYNMTLYVFDDYFNVEIKYEK</sequence>
<dbReference type="AlphaFoldDB" id="A0A2T3Q3R6"/>
<organism evidence="1 2">
    <name type="scientific">Photobacterium damselae</name>
    <dbReference type="NCBI Taxonomy" id="38293"/>
    <lineage>
        <taxon>Bacteria</taxon>
        <taxon>Pseudomonadati</taxon>
        <taxon>Pseudomonadota</taxon>
        <taxon>Gammaproteobacteria</taxon>
        <taxon>Vibrionales</taxon>
        <taxon>Vibrionaceae</taxon>
        <taxon>Photobacterium</taxon>
    </lineage>
</organism>
<protein>
    <submittedName>
        <fullName evidence="1">Uncharacterized protein</fullName>
    </submittedName>
</protein>
<name>A0A2T3Q3R6_PHODM</name>